<keyword evidence="4 7" id="KW-1133">Transmembrane helix</keyword>
<reference evidence="10" key="1">
    <citation type="submission" date="2025-08" db="UniProtKB">
        <authorList>
            <consortium name="RefSeq"/>
        </authorList>
    </citation>
    <scope>IDENTIFICATION</scope>
    <source>
        <tissue evidence="10">Muscle</tissue>
    </source>
</reference>
<dbReference type="PANTHER" id="PTHR21229">
    <property type="entry name" value="LUNG SEVEN TRANSMEMBRANE RECEPTOR"/>
    <property type="match status" value="1"/>
</dbReference>
<evidence type="ECO:0000256" key="7">
    <source>
        <dbReference type="SAM" id="Phobius"/>
    </source>
</evidence>
<evidence type="ECO:0000313" key="10">
    <source>
        <dbReference type="RefSeq" id="XP_022257284.1"/>
    </source>
</evidence>
<accession>A0ABM1TN28</accession>
<comment type="subcellular location">
    <subcellularLocation>
        <location evidence="1">Membrane</location>
        <topology evidence="1">Multi-pass membrane protein</topology>
    </subcellularLocation>
</comment>
<feature type="transmembrane region" description="Helical" evidence="7">
    <location>
        <begin position="338"/>
        <end position="362"/>
    </location>
</feature>
<keyword evidence="2 7" id="KW-0812">Transmembrane</keyword>
<keyword evidence="5 7" id="KW-0472">Membrane</keyword>
<evidence type="ECO:0000313" key="9">
    <source>
        <dbReference type="Proteomes" id="UP000694941"/>
    </source>
</evidence>
<dbReference type="Proteomes" id="UP000694941">
    <property type="component" value="Unplaced"/>
</dbReference>
<evidence type="ECO:0000256" key="5">
    <source>
        <dbReference type="ARBA" id="ARBA00023136"/>
    </source>
</evidence>
<feature type="transmembrane region" description="Helical" evidence="7">
    <location>
        <begin position="296"/>
        <end position="317"/>
    </location>
</feature>
<feature type="domain" description="GOST seven transmembrane" evidence="8">
    <location>
        <begin position="154"/>
        <end position="398"/>
    </location>
</feature>
<gene>
    <name evidence="10" type="primary">LOC106472257</name>
</gene>
<feature type="compositionally biased region" description="Basic and acidic residues" evidence="6">
    <location>
        <begin position="429"/>
        <end position="449"/>
    </location>
</feature>
<dbReference type="InterPro" id="IPR053937">
    <property type="entry name" value="GOST_TM"/>
</dbReference>
<organism evidence="9 10">
    <name type="scientific">Limulus polyphemus</name>
    <name type="common">Atlantic horseshoe crab</name>
    <dbReference type="NCBI Taxonomy" id="6850"/>
    <lineage>
        <taxon>Eukaryota</taxon>
        <taxon>Metazoa</taxon>
        <taxon>Ecdysozoa</taxon>
        <taxon>Arthropoda</taxon>
        <taxon>Chelicerata</taxon>
        <taxon>Merostomata</taxon>
        <taxon>Xiphosura</taxon>
        <taxon>Limulidae</taxon>
        <taxon>Limulus</taxon>
    </lineage>
</organism>
<dbReference type="GeneID" id="106472257"/>
<dbReference type="RefSeq" id="XP_022257284.1">
    <property type="nucleotide sequence ID" value="XM_022401576.1"/>
</dbReference>
<dbReference type="PANTHER" id="PTHR21229:SF2">
    <property type="entry name" value="RE59932P"/>
    <property type="match status" value="1"/>
</dbReference>
<evidence type="ECO:0000256" key="1">
    <source>
        <dbReference type="ARBA" id="ARBA00004141"/>
    </source>
</evidence>
<feature type="transmembrane region" description="Helical" evidence="7">
    <location>
        <begin position="158"/>
        <end position="177"/>
    </location>
</feature>
<evidence type="ECO:0000256" key="6">
    <source>
        <dbReference type="SAM" id="MobiDB-lite"/>
    </source>
</evidence>
<feature type="region of interest" description="Disordered" evidence="6">
    <location>
        <begin position="424"/>
        <end position="449"/>
    </location>
</feature>
<evidence type="ECO:0000256" key="4">
    <source>
        <dbReference type="ARBA" id="ARBA00022989"/>
    </source>
</evidence>
<evidence type="ECO:0000256" key="3">
    <source>
        <dbReference type="ARBA" id="ARBA00022729"/>
    </source>
</evidence>
<keyword evidence="9" id="KW-1185">Reference proteome</keyword>
<sequence>MFSTLIIERDQRWNPASETSTRKRRNIGEVTSDSYLLARRKREDKKSQNTLFNKTKDELPSTSTNLKSEAETAEKNTLNNVCSTVQNLPVNKTGNVYSFQFSVVIGDDKHKGLYSLYFHNCANYGKHMEKTMVNLTMTIKEENQGTYLSAGEMPLPHMYFGLSVVFFSVGCFWIYVIRKKKDEAFKIHYLMGLLVFLKSFSLLFHGINFYFIAREGFHIEAWAVLFYITHLLKGALLFITLVLIGTGWAFIKHILSDKEKKIFIIVIPLQFLANVAEIIMEESEEGEAQHTTWREVFILVDLLCCGAILFPVVWSIRHLQEASQTDGKAAMNLEKLKLFRHFYIMIVCYIYFTRIIVYLLKITVPFQYEWLNEFFRETATLGFFVLTGYNFRPTTKNPYFRLSQDDPELEMEEVITQTGLTEGISKSVRSRDPEKECKVSQREISHEFD</sequence>
<dbReference type="InterPro" id="IPR009637">
    <property type="entry name" value="GPR107/GPR108-like"/>
</dbReference>
<keyword evidence="3" id="KW-0732">Signal</keyword>
<feature type="transmembrane region" description="Helical" evidence="7">
    <location>
        <begin position="224"/>
        <end position="250"/>
    </location>
</feature>
<evidence type="ECO:0000256" key="2">
    <source>
        <dbReference type="ARBA" id="ARBA00022692"/>
    </source>
</evidence>
<proteinExistence type="predicted"/>
<dbReference type="Pfam" id="PF06814">
    <property type="entry name" value="GOST_TM"/>
    <property type="match status" value="1"/>
</dbReference>
<feature type="transmembrane region" description="Helical" evidence="7">
    <location>
        <begin position="262"/>
        <end position="280"/>
    </location>
</feature>
<name>A0ABM1TN28_LIMPO</name>
<feature type="transmembrane region" description="Helical" evidence="7">
    <location>
        <begin position="189"/>
        <end position="212"/>
    </location>
</feature>
<protein>
    <submittedName>
        <fullName evidence="10">Protein GPR107-like isoform X2</fullName>
    </submittedName>
</protein>
<evidence type="ECO:0000259" key="8">
    <source>
        <dbReference type="Pfam" id="PF06814"/>
    </source>
</evidence>